<dbReference type="GeneTree" id="ENSGT00940000159922"/>
<evidence type="ECO:0000256" key="12">
    <source>
        <dbReference type="ARBA" id="ARBA00022824"/>
    </source>
</evidence>
<evidence type="ECO:0000256" key="9">
    <source>
        <dbReference type="ARBA" id="ARBA00022786"/>
    </source>
</evidence>
<comment type="subunit">
    <text evidence="17">Not able to interact with ALG14 to form an active UDP-N-acetylglucosamine transferase complex.</text>
</comment>
<dbReference type="Proteomes" id="UP000694417">
    <property type="component" value="Unplaced"/>
</dbReference>
<sequence>MKCLFVTVGTTSFDDLIACVSAHDSLQIIKSLGYNRLILQIGRGTVVPEPFSTESFTLDVYRYKESLKEDLQKADLVISHAGAGSCLETLEKGKPLVVVINEKLMNNHQLELARKLHKEGHLFYCTCRVPSYPEEAQRFAFPALEKSQDSVVLIPTAALCLDFELFSEYLQKQALVIATNFYQYPALSFSPRFCSFYPLTTLGTMHKGWKKHASQKSLNEVSMDEYLGTLGLFRKLTAKDASCLFRAISEQLFCSQVHHLQVRKACVSYMKENQQNFESYVEGSFEKYLERLGDPKESAGQLEIRALSLIYNRDFILYRHPGKPPTCITENGYEDKILLCSSSNGHYDSVYSKQFQSSAAICQAILYEILYKDVFVVDEEALKTAVEVFRSGSKRNRNIAVTGSENACIDYKNSTEDRTDEWGASCKAENTLESHNQETEESKSPENPSKMLFPYKVLKALDPEIYRNVEFDVWLDSRKELQKSEYMEYAGRQYYLGDKCQVRLESSGKYYNAHIQEVGNENNSVTVFIEELAEKHVVPLADLKPVTQVTPVSSWNAIRKGRGYQKISGGFVPEMVMSEMDMKQRKKLFKKVRGKEVYMTMAYSKGGSLIAPRLQHDMRYGHEPPLHYSPTGGDGLSDEHFHSPNSSQRHGRGYGMPRDSPRFLNRHNMPGPKVSFYPGPGKRCCQSYDNFSYRSRSFRRSHRQMRCMNKECQYAFVPVNGQIPSGLEETITFYEVEEGGETAYPTVPNHGGPATMVPAASGYCVARRGHSSGKQTFNSEEGNVQTDSGEYHEEYLYPSEPDYETSGVYGTTVSTANLSLQDRRPCSLSPQDTVTSYSYPQKMMGNSAAVAASCANNVPATVLSNCTAANQASNTSPVSSQNVIQPLFVSPPTGGRSVIAAPSYPYHSVPAAGSSLPPPPLPLPASALEMGEASNLPPPPPPPPYSCDPSGSDLPQDTKVLQYYFNLGLQCYHHNYWHSMVYAPQMQQQQLYVENYPMYCEPPSLVDQTAPHFYSEVGRASGTHIEASTHGTFLNIDPGSIPRGAVYYPVMSDPYGQPPLPGFDSCLPVVPDHSYVASWHPVGIAYGGSQIHGAINPGPVGYIASPSSASHYVPQNM</sequence>
<evidence type="ECO:0000256" key="17">
    <source>
        <dbReference type="ARBA" id="ARBA00062784"/>
    </source>
</evidence>
<evidence type="ECO:0000313" key="25">
    <source>
        <dbReference type="Proteomes" id="UP000694417"/>
    </source>
</evidence>
<dbReference type="SMART" id="SM00333">
    <property type="entry name" value="TUDOR"/>
    <property type="match status" value="1"/>
</dbReference>
<dbReference type="Ensembl" id="ENSUPAT00010020350.1">
    <property type="protein sequence ID" value="ENSUPAP00010017861.1"/>
    <property type="gene ID" value="ENSUPAG00010014212.1"/>
</dbReference>
<dbReference type="Pfam" id="PF02338">
    <property type="entry name" value="OTU"/>
    <property type="match status" value="1"/>
</dbReference>
<dbReference type="InterPro" id="IPR047387">
    <property type="entry name" value="OTU_ALG13"/>
</dbReference>
<dbReference type="PROSITE" id="PS50802">
    <property type="entry name" value="OTU"/>
    <property type="match status" value="1"/>
</dbReference>
<dbReference type="InterPro" id="IPR002999">
    <property type="entry name" value="Tudor"/>
</dbReference>
<keyword evidence="9" id="KW-0833">Ubl conjugation pathway</keyword>
<organism evidence="24 25">
    <name type="scientific">Urocitellus parryii</name>
    <name type="common">Arctic ground squirrel</name>
    <name type="synonym">Spermophilus parryii</name>
    <dbReference type="NCBI Taxonomy" id="9999"/>
    <lineage>
        <taxon>Eukaryota</taxon>
        <taxon>Metazoa</taxon>
        <taxon>Chordata</taxon>
        <taxon>Craniata</taxon>
        <taxon>Vertebrata</taxon>
        <taxon>Euteleostomi</taxon>
        <taxon>Mammalia</taxon>
        <taxon>Eutheria</taxon>
        <taxon>Euarchontoglires</taxon>
        <taxon>Glires</taxon>
        <taxon>Rodentia</taxon>
        <taxon>Sciuromorpha</taxon>
        <taxon>Sciuridae</taxon>
        <taxon>Xerinae</taxon>
        <taxon>Marmotini</taxon>
        <taxon>Urocitellus</taxon>
    </lineage>
</organism>
<dbReference type="Pfam" id="PF04101">
    <property type="entry name" value="Glyco_tran_28_C"/>
    <property type="match status" value="1"/>
</dbReference>
<evidence type="ECO:0000256" key="14">
    <source>
        <dbReference type="ARBA" id="ARBA00023268"/>
    </source>
</evidence>
<evidence type="ECO:0000256" key="16">
    <source>
        <dbReference type="ARBA" id="ARBA00057750"/>
    </source>
</evidence>
<dbReference type="FunFam" id="3.90.70.80:FF:000015">
    <property type="entry name" value="Putative bifunctional UDP-N-acetylglucosamine transferase and deubiquitinase ALG13"/>
    <property type="match status" value="1"/>
</dbReference>
<comment type="similarity">
    <text evidence="3">Belongs to the glycosyltransferase 28 family.</text>
</comment>
<evidence type="ECO:0000256" key="11">
    <source>
        <dbReference type="ARBA" id="ARBA00022807"/>
    </source>
</evidence>
<protein>
    <recommendedName>
        <fullName evidence="5">UDP-N-acetylglucosamine transferase subunit ALG13</fullName>
        <ecNumber evidence="4">2.4.1.141</ecNumber>
    </recommendedName>
    <alternativeName>
        <fullName evidence="20">Asparagine-linked glycosylation 13 homolog</fullName>
    </alternativeName>
    <alternativeName>
        <fullName evidence="19">UDP-N-acetylglucosamine transferase subunit alg13</fullName>
    </alternativeName>
</protein>
<dbReference type="CDD" id="cd20447">
    <property type="entry name" value="Tudor_TDRD13"/>
    <property type="match status" value="1"/>
</dbReference>
<reference evidence="24" key="1">
    <citation type="submission" date="2025-08" db="UniProtKB">
        <authorList>
            <consortium name="Ensembl"/>
        </authorList>
    </citation>
    <scope>IDENTIFICATION</scope>
</reference>
<dbReference type="SUPFAM" id="SSF63748">
    <property type="entry name" value="Tudor/PWWP/MBT"/>
    <property type="match status" value="1"/>
</dbReference>
<keyword evidence="14" id="KW-0511">Multifunctional enzyme</keyword>
<evidence type="ECO:0000259" key="23">
    <source>
        <dbReference type="PROSITE" id="PS50802"/>
    </source>
</evidence>
<evidence type="ECO:0000256" key="10">
    <source>
        <dbReference type="ARBA" id="ARBA00022801"/>
    </source>
</evidence>
<comment type="subcellular location">
    <subcellularLocation>
        <location evidence="1">Endoplasmic reticulum membrane</location>
        <topology evidence="1">Peripheral membrane protein</topology>
    </subcellularLocation>
</comment>
<dbReference type="Gene3D" id="3.40.50.2000">
    <property type="entry name" value="Glycogen Phosphorylase B"/>
    <property type="match status" value="1"/>
</dbReference>
<evidence type="ECO:0000256" key="21">
    <source>
        <dbReference type="SAM" id="MobiDB-lite"/>
    </source>
</evidence>
<comment type="subunit">
    <text evidence="18">Forms with ALG14 the active heterodimeric UDP-N-acetylglucosamine transferase complex.</text>
</comment>
<comment type="catalytic activity">
    <reaction evidence="15">
        <text>an N-acetyl-alpha-D-glucosaminyl-diphospho-di-trans,poly-cis-dolichol + UDP-N-acetyl-alpha-D-glucosamine = an N,N'-diacetylchitobiosyl-diphospho-di-trans,poly-cis-dolichol + UDP + H(+)</text>
        <dbReference type="Rhea" id="RHEA:23380"/>
        <dbReference type="Rhea" id="RHEA-COMP:19507"/>
        <dbReference type="Rhea" id="RHEA-COMP:19510"/>
        <dbReference type="ChEBI" id="CHEBI:15378"/>
        <dbReference type="ChEBI" id="CHEBI:57269"/>
        <dbReference type="ChEBI" id="CHEBI:57705"/>
        <dbReference type="ChEBI" id="CHEBI:58223"/>
        <dbReference type="ChEBI" id="CHEBI:58427"/>
        <dbReference type="EC" id="2.4.1.141"/>
    </reaction>
    <physiologicalReaction direction="left-to-right" evidence="15">
        <dbReference type="Rhea" id="RHEA:23381"/>
    </physiologicalReaction>
</comment>
<name>A0A8D2HQL2_UROPR</name>
<dbReference type="InterPro" id="IPR038765">
    <property type="entry name" value="Papain-like_cys_pep_sf"/>
</dbReference>
<evidence type="ECO:0000256" key="18">
    <source>
        <dbReference type="ARBA" id="ARBA00065778"/>
    </source>
</evidence>
<evidence type="ECO:0000256" key="19">
    <source>
        <dbReference type="ARBA" id="ARBA00067535"/>
    </source>
</evidence>
<keyword evidence="10" id="KW-0378">Hydrolase</keyword>
<keyword evidence="12" id="KW-0256">Endoplasmic reticulum</keyword>
<keyword evidence="13" id="KW-0472">Membrane</keyword>
<dbReference type="InterPro" id="IPR039042">
    <property type="entry name" value="Alg13-like"/>
</dbReference>
<dbReference type="SUPFAM" id="SSF53756">
    <property type="entry name" value="UDP-Glycosyltransferase/glycogen phosphorylase"/>
    <property type="match status" value="1"/>
</dbReference>
<dbReference type="GO" id="GO:0006488">
    <property type="term" value="P:dolichol-linked oligosaccharide biosynthetic process"/>
    <property type="evidence" value="ECO:0007669"/>
    <property type="project" value="Ensembl"/>
</dbReference>
<dbReference type="PROSITE" id="PS50304">
    <property type="entry name" value="TUDOR"/>
    <property type="match status" value="1"/>
</dbReference>
<evidence type="ECO:0000256" key="6">
    <source>
        <dbReference type="ARBA" id="ARBA00022670"/>
    </source>
</evidence>
<dbReference type="PANTHER" id="PTHR12867">
    <property type="entry name" value="GLYCOSYL TRANSFERASE-RELATED"/>
    <property type="match status" value="1"/>
</dbReference>
<dbReference type="GO" id="GO:0008234">
    <property type="term" value="F:cysteine-type peptidase activity"/>
    <property type="evidence" value="ECO:0007669"/>
    <property type="project" value="UniProtKB-KW"/>
</dbReference>
<evidence type="ECO:0000256" key="1">
    <source>
        <dbReference type="ARBA" id="ARBA00004406"/>
    </source>
</evidence>
<evidence type="ECO:0000256" key="20">
    <source>
        <dbReference type="ARBA" id="ARBA00078276"/>
    </source>
</evidence>
<keyword evidence="11" id="KW-0788">Thiol protease</keyword>
<dbReference type="InterPro" id="IPR003323">
    <property type="entry name" value="OTU_dom"/>
</dbReference>
<keyword evidence="7" id="KW-0328">Glycosyltransferase</keyword>
<dbReference type="AlphaFoldDB" id="A0A8D2HQL2"/>
<feature type="compositionally biased region" description="Pro residues" evidence="21">
    <location>
        <begin position="936"/>
        <end position="946"/>
    </location>
</feature>
<keyword evidence="8" id="KW-0808">Transferase</keyword>
<evidence type="ECO:0000256" key="4">
    <source>
        <dbReference type="ARBA" id="ARBA00012614"/>
    </source>
</evidence>
<evidence type="ECO:0000256" key="2">
    <source>
        <dbReference type="ARBA" id="ARBA00004922"/>
    </source>
</evidence>
<feature type="region of interest" description="Disordered" evidence="21">
    <location>
        <begin position="920"/>
        <end position="952"/>
    </location>
</feature>
<dbReference type="EC" id="2.4.1.141" evidence="4"/>
<accession>A0A8D2HQL2</accession>
<gene>
    <name evidence="24" type="primary">ALG13</name>
</gene>
<evidence type="ECO:0000256" key="3">
    <source>
        <dbReference type="ARBA" id="ARBA00006962"/>
    </source>
</evidence>
<feature type="domain" description="Tudor" evidence="22">
    <location>
        <begin position="493"/>
        <end position="553"/>
    </location>
</feature>
<comment type="pathway">
    <text evidence="2">Protein modification; protein glycosylation.</text>
</comment>
<feature type="region of interest" description="Disordered" evidence="21">
    <location>
        <begin position="629"/>
        <end position="659"/>
    </location>
</feature>
<comment type="function">
    <text evidence="16">No glycosyltransferase or deubiquitinase activity is detected for this potential multifunctional enzyme.</text>
</comment>
<dbReference type="GeneID" id="113188475"/>
<dbReference type="PANTHER" id="PTHR12867:SF7">
    <property type="entry name" value="BIFUNCTIONAL UDP-N-ACETYLGLUCOSAMINE TRANSFERASE AND DEUBIQUITINASE ALG13-RELATED"/>
    <property type="match status" value="1"/>
</dbReference>
<keyword evidence="25" id="KW-1185">Reference proteome</keyword>
<dbReference type="GO" id="GO:0098554">
    <property type="term" value="C:cytoplasmic side of endoplasmic reticulum membrane"/>
    <property type="evidence" value="ECO:0007669"/>
    <property type="project" value="Ensembl"/>
</dbReference>
<evidence type="ECO:0000259" key="22">
    <source>
        <dbReference type="PROSITE" id="PS50304"/>
    </source>
</evidence>
<proteinExistence type="inferred from homology"/>
<dbReference type="GO" id="GO:0006508">
    <property type="term" value="P:proteolysis"/>
    <property type="evidence" value="ECO:0007669"/>
    <property type="project" value="UniProtKB-KW"/>
</dbReference>
<dbReference type="RefSeq" id="XP_026252561.1">
    <property type="nucleotide sequence ID" value="XM_026396776.1"/>
</dbReference>
<feature type="domain" description="OTU" evidence="23">
    <location>
        <begin position="232"/>
        <end position="353"/>
    </location>
</feature>
<dbReference type="GO" id="GO:0004577">
    <property type="term" value="F:N-acetylglucosaminyldiphosphodolichol N-acetylglucosaminyltransferase activity"/>
    <property type="evidence" value="ECO:0007669"/>
    <property type="project" value="UniProtKB-EC"/>
</dbReference>
<dbReference type="CDD" id="cd22795">
    <property type="entry name" value="OTU_ALG13"/>
    <property type="match status" value="1"/>
</dbReference>
<evidence type="ECO:0000256" key="13">
    <source>
        <dbReference type="ARBA" id="ARBA00023136"/>
    </source>
</evidence>
<evidence type="ECO:0000256" key="5">
    <source>
        <dbReference type="ARBA" id="ARBA00017468"/>
    </source>
</evidence>
<keyword evidence="6" id="KW-0645">Protease</keyword>
<dbReference type="SUPFAM" id="SSF54001">
    <property type="entry name" value="Cysteine proteinases"/>
    <property type="match status" value="1"/>
</dbReference>
<reference evidence="24" key="2">
    <citation type="submission" date="2025-09" db="UniProtKB">
        <authorList>
            <consortium name="Ensembl"/>
        </authorList>
    </citation>
    <scope>IDENTIFICATION</scope>
</reference>
<dbReference type="Gene3D" id="3.90.70.80">
    <property type="match status" value="1"/>
</dbReference>
<evidence type="ECO:0000256" key="8">
    <source>
        <dbReference type="ARBA" id="ARBA00022679"/>
    </source>
</evidence>
<dbReference type="InterPro" id="IPR007235">
    <property type="entry name" value="Glyco_trans_28_C"/>
</dbReference>
<evidence type="ECO:0000313" key="24">
    <source>
        <dbReference type="Ensembl" id="ENSUPAP00010017861.1"/>
    </source>
</evidence>
<evidence type="ECO:0000256" key="15">
    <source>
        <dbReference type="ARBA" id="ARBA00052228"/>
    </source>
</evidence>
<evidence type="ECO:0000256" key="7">
    <source>
        <dbReference type="ARBA" id="ARBA00022676"/>
    </source>
</evidence>